<gene>
    <name evidence="2" type="ORF">ACPOL_5290</name>
</gene>
<organism evidence="2 3">
    <name type="scientific">Acidisarcina polymorpha</name>
    <dbReference type="NCBI Taxonomy" id="2211140"/>
    <lineage>
        <taxon>Bacteria</taxon>
        <taxon>Pseudomonadati</taxon>
        <taxon>Acidobacteriota</taxon>
        <taxon>Terriglobia</taxon>
        <taxon>Terriglobales</taxon>
        <taxon>Acidobacteriaceae</taxon>
        <taxon>Acidisarcina</taxon>
    </lineage>
</organism>
<feature type="domain" description="DUF4136" evidence="1">
    <location>
        <begin position="37"/>
        <end position="184"/>
    </location>
</feature>
<dbReference type="Proteomes" id="UP000253606">
    <property type="component" value="Chromosome"/>
</dbReference>
<evidence type="ECO:0000313" key="2">
    <source>
        <dbReference type="EMBL" id="AXC14540.1"/>
    </source>
</evidence>
<accession>A0A2Z5G6D4</accession>
<dbReference type="EMBL" id="CP030840">
    <property type="protein sequence ID" value="AXC14540.1"/>
    <property type="molecule type" value="Genomic_DNA"/>
</dbReference>
<name>A0A2Z5G6D4_9BACT</name>
<dbReference type="InterPro" id="IPR025411">
    <property type="entry name" value="DUF4136"/>
</dbReference>
<proteinExistence type="predicted"/>
<keyword evidence="3" id="KW-1185">Reference proteome</keyword>
<evidence type="ECO:0000259" key="1">
    <source>
        <dbReference type="Pfam" id="PF13590"/>
    </source>
</evidence>
<dbReference type="AlphaFoldDB" id="A0A2Z5G6D4"/>
<dbReference type="OrthoDB" id="118102at2"/>
<dbReference type="Pfam" id="PF13590">
    <property type="entry name" value="DUF4136"/>
    <property type="match status" value="1"/>
</dbReference>
<keyword evidence="2" id="KW-0449">Lipoprotein</keyword>
<dbReference type="Gene3D" id="3.30.160.670">
    <property type="match status" value="1"/>
</dbReference>
<evidence type="ECO:0000313" key="3">
    <source>
        <dbReference type="Proteomes" id="UP000253606"/>
    </source>
</evidence>
<reference evidence="2 3" key="1">
    <citation type="journal article" date="2018" name="Front. Microbiol.">
        <title>Hydrolytic Capabilities as a Key to Environmental Success: Chitinolytic and Cellulolytic Acidobacteria From Acidic Sub-arctic Soils and Boreal Peatlands.</title>
        <authorList>
            <person name="Belova S.E."/>
            <person name="Ravin N.V."/>
            <person name="Pankratov T.A."/>
            <person name="Rakitin A.L."/>
            <person name="Ivanova A.A."/>
            <person name="Beletsky A.V."/>
            <person name="Mardanov A.V."/>
            <person name="Sinninghe Damste J.S."/>
            <person name="Dedysh S.N."/>
        </authorList>
    </citation>
    <scope>NUCLEOTIDE SEQUENCE [LARGE SCALE GENOMIC DNA]</scope>
    <source>
        <strain evidence="2 3">SBC82</strain>
    </source>
</reference>
<dbReference type="KEGG" id="abas:ACPOL_5290"/>
<sequence>MQQQHHGGLGMKLHQRIAVTAALAIAVLSIPALAQKVETDYDHSANFKQYHSYSWGHVHAEDPLFEQRIRDAVDRALQAKGWQQVPTGGDTTVTAVAIKKNQEEYNTFYTSLGPGWRWHGWGDGMATTTVENIPVGTLVVDIYDSGSKHLLWRGLAHDQLSDKPDKDTKKLQKAVDKMFSKFPPRSM</sequence>
<protein>
    <submittedName>
        <fullName evidence="2">Lipoprotein, putative</fullName>
    </submittedName>
</protein>